<dbReference type="EC" id="3.2.1.17" evidence="6"/>
<keyword evidence="8" id="KW-1185">Reference proteome</keyword>
<comment type="caution">
    <text evidence="7">The sequence shown here is derived from an EMBL/GenBank/DDBJ whole genome shotgun (WGS) entry which is preliminary data.</text>
</comment>
<name>A0ABX5PTB0_9GAMM</name>
<dbReference type="RefSeq" id="WP_101054421.1">
    <property type="nucleotide sequence ID" value="NZ_BMXX01000017.1"/>
</dbReference>
<dbReference type="HAMAP" id="MF_04110">
    <property type="entry name" value="ENDOLYSIN_T4"/>
    <property type="match status" value="1"/>
</dbReference>
<evidence type="ECO:0000256" key="5">
    <source>
        <dbReference type="ARBA" id="ARBA00023295"/>
    </source>
</evidence>
<dbReference type="Gene3D" id="1.10.530.40">
    <property type="match status" value="1"/>
</dbReference>
<dbReference type="InterPro" id="IPR034690">
    <property type="entry name" value="Endolysin_T4_type"/>
</dbReference>
<evidence type="ECO:0000256" key="6">
    <source>
        <dbReference type="RuleBase" id="RU003788"/>
    </source>
</evidence>
<evidence type="ECO:0000313" key="7">
    <source>
        <dbReference type="EMBL" id="PYE61132.1"/>
    </source>
</evidence>
<accession>A0ABX5PTB0</accession>
<keyword evidence="5 6" id="KW-0326">Glycosidase</keyword>
<organism evidence="7 8">
    <name type="scientific">Shewanella chilikensis</name>
    <dbReference type="NCBI Taxonomy" id="558541"/>
    <lineage>
        <taxon>Bacteria</taxon>
        <taxon>Pseudomonadati</taxon>
        <taxon>Pseudomonadota</taxon>
        <taxon>Gammaproteobacteria</taxon>
        <taxon>Alteromonadales</taxon>
        <taxon>Shewanellaceae</taxon>
        <taxon>Shewanella</taxon>
    </lineage>
</organism>
<dbReference type="EMBL" id="QJSY01000001">
    <property type="protein sequence ID" value="PYE61132.1"/>
    <property type="molecule type" value="Genomic_DNA"/>
</dbReference>
<dbReference type="Proteomes" id="UP000247584">
    <property type="component" value="Unassembled WGS sequence"/>
</dbReference>
<dbReference type="InterPro" id="IPR023346">
    <property type="entry name" value="Lysozyme-like_dom_sf"/>
</dbReference>
<evidence type="ECO:0000256" key="4">
    <source>
        <dbReference type="ARBA" id="ARBA00022801"/>
    </source>
</evidence>
<dbReference type="InterPro" id="IPR051018">
    <property type="entry name" value="Bacteriophage_GH24"/>
</dbReference>
<reference evidence="7 8" key="1">
    <citation type="submission" date="2018-06" db="EMBL/GenBank/DDBJ databases">
        <title>Genomic Encyclopedia of Type Strains, Phase III (KMG-III): the genomes of soil and plant-associated and newly described type strains.</title>
        <authorList>
            <person name="Whitman W."/>
        </authorList>
    </citation>
    <scope>NUCLEOTIDE SEQUENCE [LARGE SCALE GENOMIC DNA]</scope>
    <source>
        <strain evidence="7 8">JC5</strain>
    </source>
</reference>
<dbReference type="InterPro" id="IPR043688">
    <property type="entry name" value="SAR_endolysin-like"/>
</dbReference>
<dbReference type="PANTHER" id="PTHR38107">
    <property type="match status" value="1"/>
</dbReference>
<comment type="similarity">
    <text evidence="6">Belongs to the glycosyl hydrolase 24 family.</text>
</comment>
<dbReference type="CDD" id="cd16900">
    <property type="entry name" value="endolysin_R21-like"/>
    <property type="match status" value="1"/>
</dbReference>
<evidence type="ECO:0000313" key="8">
    <source>
        <dbReference type="Proteomes" id="UP000247584"/>
    </source>
</evidence>
<dbReference type="PANTHER" id="PTHR38107:SF3">
    <property type="entry name" value="LYSOZYME RRRD-RELATED"/>
    <property type="match status" value="1"/>
</dbReference>
<dbReference type="InterPro" id="IPR002196">
    <property type="entry name" value="Glyco_hydro_24"/>
</dbReference>
<keyword evidence="4 6" id="KW-0378">Hydrolase</keyword>
<dbReference type="Pfam" id="PF00959">
    <property type="entry name" value="Phage_lysozyme"/>
    <property type="match status" value="1"/>
</dbReference>
<comment type="catalytic activity">
    <reaction evidence="1 6">
        <text>Hydrolysis of (1-&gt;4)-beta-linkages between N-acetylmuramic acid and N-acetyl-D-glucosamine residues in a peptidoglycan and between N-acetyl-D-glucosamine residues in chitodextrins.</text>
        <dbReference type="EC" id="3.2.1.17"/>
    </reaction>
</comment>
<sequence>MRLRKYLIAAGLSGATLTGGVFIAEHEGRVLETYVDPVGILTSCYGHTGAELELGQFFTEQQCLAQLADDLDVAARQLHHYTVPVQLTDSEKAAYLSFIYNVGAEAFRTSTLRKKLLAGDHTGACNELSRWVYAKGEILPGLVKRRSAERELCLQELTNVEITERRSWQRATLRDWRFDPSLRWAWRGVVLLES</sequence>
<dbReference type="InterPro" id="IPR023347">
    <property type="entry name" value="Lysozyme_dom_sf"/>
</dbReference>
<keyword evidence="3 6" id="KW-0081">Bacteriolytic enzyme</keyword>
<gene>
    <name evidence="7" type="ORF">C8J23_101174</name>
</gene>
<dbReference type="HAMAP" id="MF_04136">
    <property type="entry name" value="SAR_ENDOLYSIN"/>
    <property type="match status" value="1"/>
</dbReference>
<dbReference type="SUPFAM" id="SSF53955">
    <property type="entry name" value="Lysozyme-like"/>
    <property type="match status" value="1"/>
</dbReference>
<proteinExistence type="inferred from homology"/>
<evidence type="ECO:0000256" key="1">
    <source>
        <dbReference type="ARBA" id="ARBA00000632"/>
    </source>
</evidence>
<protein>
    <recommendedName>
        <fullName evidence="6">Lysozyme</fullName>
        <ecNumber evidence="6">3.2.1.17</ecNumber>
    </recommendedName>
</protein>
<evidence type="ECO:0000256" key="2">
    <source>
        <dbReference type="ARBA" id="ARBA00022529"/>
    </source>
</evidence>
<keyword evidence="2 6" id="KW-0929">Antimicrobial</keyword>
<evidence type="ECO:0000256" key="3">
    <source>
        <dbReference type="ARBA" id="ARBA00022638"/>
    </source>
</evidence>